<gene>
    <name evidence="9" type="ORF">DWW18_12805</name>
    <name evidence="11" type="ORF">DWZ68_12380</name>
    <name evidence="10" type="ORF">DXA50_09680</name>
    <name evidence="8" type="ORF">I6J59_05285</name>
</gene>
<evidence type="ECO:0000256" key="4">
    <source>
        <dbReference type="PROSITE-ProRule" id="PRU00169"/>
    </source>
</evidence>
<accession>A0A412WYL7</accession>
<dbReference type="GO" id="GO:0000976">
    <property type="term" value="F:transcription cis-regulatory region binding"/>
    <property type="evidence" value="ECO:0007669"/>
    <property type="project" value="TreeGrafter"/>
</dbReference>
<organism evidence="9 12">
    <name type="scientific">Butyricimonas virosa</name>
    <dbReference type="NCBI Taxonomy" id="544645"/>
    <lineage>
        <taxon>Bacteria</taxon>
        <taxon>Pseudomonadati</taxon>
        <taxon>Bacteroidota</taxon>
        <taxon>Bacteroidia</taxon>
        <taxon>Bacteroidales</taxon>
        <taxon>Odoribacteraceae</taxon>
        <taxon>Butyricimonas</taxon>
    </lineage>
</organism>
<dbReference type="SUPFAM" id="SSF52172">
    <property type="entry name" value="CheY-like"/>
    <property type="match status" value="1"/>
</dbReference>
<dbReference type="PROSITE" id="PS51755">
    <property type="entry name" value="OMPR_PHOB"/>
    <property type="match status" value="1"/>
</dbReference>
<dbReference type="Pfam" id="PF00486">
    <property type="entry name" value="Trans_reg_C"/>
    <property type="match status" value="1"/>
</dbReference>
<dbReference type="RefSeq" id="WP_027200394.1">
    <property type="nucleotide sequence ID" value="NZ_CABJDM010000016.1"/>
</dbReference>
<dbReference type="SMART" id="SM00862">
    <property type="entry name" value="Trans_reg_C"/>
    <property type="match status" value="1"/>
</dbReference>
<dbReference type="Gene3D" id="3.40.50.2300">
    <property type="match status" value="1"/>
</dbReference>
<dbReference type="GeneID" id="93096102"/>
<feature type="domain" description="OmpR/PhoB-type" evidence="7">
    <location>
        <begin position="130"/>
        <end position="227"/>
    </location>
</feature>
<keyword evidence="2" id="KW-0902">Two-component regulatory system</keyword>
<keyword evidence="3 5" id="KW-0238">DNA-binding</keyword>
<evidence type="ECO:0000313" key="12">
    <source>
        <dbReference type="Proteomes" id="UP000283589"/>
    </source>
</evidence>
<sequence>MGHKILLVEDDPCFGSVLKSYLELSDYDVIHCTNGVDGFEAFRKEKFDLCLLDVMMPEMDGFTLGKKIRELDVTVPFVYITAKSMKDDMKLGYEIGADDYIVKPFDSELLIFKIKAILSRCEHEETEVKPKLIELGAYLFNTELRTITKGDDVIKLTPKESRLLELLYYHRDGLLQRDKALNEIWGASDYFTARSMDVYVTKLRKYFKDDPAIKIENVHGSGFRLILEEK</sequence>
<dbReference type="InterPro" id="IPR011006">
    <property type="entry name" value="CheY-like_superfamily"/>
</dbReference>
<dbReference type="EMBL" id="QSCR01000015">
    <property type="protein sequence ID" value="RGY17548.1"/>
    <property type="molecule type" value="Genomic_DNA"/>
</dbReference>
<dbReference type="InterPro" id="IPR001867">
    <property type="entry name" value="OmpR/PhoB-type_DNA-bd"/>
</dbReference>
<feature type="domain" description="Response regulatory" evidence="6">
    <location>
        <begin position="4"/>
        <end position="118"/>
    </location>
</feature>
<reference evidence="8 15" key="2">
    <citation type="submission" date="2021-02" db="EMBL/GenBank/DDBJ databases">
        <title>FDA dAtabase for Regulatory Grade micrObial Sequences (FDA-ARGOS): Supporting development and validation of Infectious Disease Dx tests.</title>
        <authorList>
            <person name="Carlson P."/>
            <person name="Fischbach M."/>
            <person name="Hastie J."/>
            <person name="Bilen M."/>
            <person name="Cheng A."/>
            <person name="Tallon L."/>
            <person name="Sadzewicz L."/>
            <person name="Zhao X."/>
            <person name="Boylan J."/>
            <person name="Ott S."/>
            <person name="Bowen H."/>
            <person name="Vavikolanu K."/>
            <person name="Mehta A."/>
            <person name="Aluvathingal J."/>
            <person name="Nadendla S."/>
            <person name="Yan Y."/>
            <person name="Sichtig H."/>
        </authorList>
    </citation>
    <scope>NUCLEOTIDE SEQUENCE [LARGE SCALE GENOMIC DNA]</scope>
    <source>
        <strain evidence="8 15">FDAARGOS_1229</strain>
    </source>
</reference>
<evidence type="ECO:0000256" key="2">
    <source>
        <dbReference type="ARBA" id="ARBA00023012"/>
    </source>
</evidence>
<evidence type="ECO:0000256" key="3">
    <source>
        <dbReference type="ARBA" id="ARBA00023125"/>
    </source>
</evidence>
<dbReference type="EMBL" id="QRPV01000016">
    <property type="protein sequence ID" value="RHM41907.1"/>
    <property type="molecule type" value="Genomic_DNA"/>
</dbReference>
<name>A0A412WYL7_9BACT</name>
<evidence type="ECO:0000259" key="7">
    <source>
        <dbReference type="PROSITE" id="PS51755"/>
    </source>
</evidence>
<evidence type="ECO:0000313" key="11">
    <source>
        <dbReference type="EMBL" id="RHM41907.1"/>
    </source>
</evidence>
<dbReference type="Proteomes" id="UP000286063">
    <property type="component" value="Unassembled WGS sequence"/>
</dbReference>
<reference evidence="12 13" key="1">
    <citation type="submission" date="2018-08" db="EMBL/GenBank/DDBJ databases">
        <title>A genome reference for cultivated species of the human gut microbiota.</title>
        <authorList>
            <person name="Zou Y."/>
            <person name="Xue W."/>
            <person name="Luo G."/>
        </authorList>
    </citation>
    <scope>NUCLEOTIDE SEQUENCE [LARGE SCALE GENOMIC DNA]</scope>
    <source>
        <strain evidence="9 12">AF14-49</strain>
        <strain evidence="11 13">AF34-33</strain>
        <strain evidence="10 14">OF02-7</strain>
    </source>
</reference>
<dbReference type="GO" id="GO:0032993">
    <property type="term" value="C:protein-DNA complex"/>
    <property type="evidence" value="ECO:0007669"/>
    <property type="project" value="TreeGrafter"/>
</dbReference>
<dbReference type="OrthoDB" id="9790442at2"/>
<dbReference type="PANTHER" id="PTHR48111:SF40">
    <property type="entry name" value="PHOSPHATE REGULON TRANSCRIPTIONAL REGULATORY PROTEIN PHOB"/>
    <property type="match status" value="1"/>
</dbReference>
<keyword evidence="1 4" id="KW-0597">Phosphoprotein</keyword>
<evidence type="ECO:0000313" key="13">
    <source>
        <dbReference type="Proteomes" id="UP000286038"/>
    </source>
</evidence>
<evidence type="ECO:0000256" key="1">
    <source>
        <dbReference type="ARBA" id="ARBA00022553"/>
    </source>
</evidence>
<dbReference type="AlphaFoldDB" id="A0A412WYL7"/>
<evidence type="ECO:0000313" key="15">
    <source>
        <dbReference type="Proteomes" id="UP000654720"/>
    </source>
</evidence>
<dbReference type="InterPro" id="IPR039420">
    <property type="entry name" value="WalR-like"/>
</dbReference>
<dbReference type="Proteomes" id="UP000283589">
    <property type="component" value="Unassembled WGS sequence"/>
</dbReference>
<dbReference type="Pfam" id="PF00072">
    <property type="entry name" value="Response_reg"/>
    <property type="match status" value="1"/>
</dbReference>
<evidence type="ECO:0000313" key="14">
    <source>
        <dbReference type="Proteomes" id="UP000286063"/>
    </source>
</evidence>
<evidence type="ECO:0000256" key="5">
    <source>
        <dbReference type="PROSITE-ProRule" id="PRU01091"/>
    </source>
</evidence>
<dbReference type="Gene3D" id="1.10.10.10">
    <property type="entry name" value="Winged helix-like DNA-binding domain superfamily/Winged helix DNA-binding domain"/>
    <property type="match status" value="1"/>
</dbReference>
<dbReference type="SMART" id="SM00448">
    <property type="entry name" value="REC"/>
    <property type="match status" value="1"/>
</dbReference>
<evidence type="ECO:0000313" key="10">
    <source>
        <dbReference type="EMBL" id="RGY17548.1"/>
    </source>
</evidence>
<keyword evidence="15" id="KW-1185">Reference proteome</keyword>
<proteinExistence type="predicted"/>
<dbReference type="Proteomes" id="UP000654720">
    <property type="component" value="Chromosome"/>
</dbReference>
<protein>
    <submittedName>
        <fullName evidence="9">DNA-binding response regulator</fullName>
    </submittedName>
    <submittedName>
        <fullName evidence="8">Response regulator transcription factor</fullName>
    </submittedName>
</protein>
<dbReference type="EMBL" id="QRZA01000017">
    <property type="protein sequence ID" value="RGV32829.1"/>
    <property type="molecule type" value="Genomic_DNA"/>
</dbReference>
<dbReference type="InterPro" id="IPR001789">
    <property type="entry name" value="Sig_transdc_resp-reg_receiver"/>
</dbReference>
<feature type="DNA-binding region" description="OmpR/PhoB-type" evidence="5">
    <location>
        <begin position="130"/>
        <end position="227"/>
    </location>
</feature>
<feature type="modified residue" description="4-aspartylphosphate" evidence="4">
    <location>
        <position position="53"/>
    </location>
</feature>
<dbReference type="CDD" id="cd17574">
    <property type="entry name" value="REC_OmpR"/>
    <property type="match status" value="1"/>
</dbReference>
<dbReference type="CDD" id="cd00383">
    <property type="entry name" value="trans_reg_C"/>
    <property type="match status" value="1"/>
</dbReference>
<evidence type="ECO:0000313" key="8">
    <source>
        <dbReference type="EMBL" id="QRO51039.1"/>
    </source>
</evidence>
<dbReference type="Proteomes" id="UP000286038">
    <property type="component" value="Unassembled WGS sequence"/>
</dbReference>
<dbReference type="PROSITE" id="PS50110">
    <property type="entry name" value="RESPONSE_REGULATORY"/>
    <property type="match status" value="1"/>
</dbReference>
<dbReference type="PANTHER" id="PTHR48111">
    <property type="entry name" value="REGULATOR OF RPOS"/>
    <property type="match status" value="1"/>
</dbReference>
<evidence type="ECO:0000259" key="6">
    <source>
        <dbReference type="PROSITE" id="PS50110"/>
    </source>
</evidence>
<dbReference type="GO" id="GO:0006355">
    <property type="term" value="P:regulation of DNA-templated transcription"/>
    <property type="evidence" value="ECO:0007669"/>
    <property type="project" value="InterPro"/>
</dbReference>
<dbReference type="EMBL" id="CP069450">
    <property type="protein sequence ID" value="QRO51039.1"/>
    <property type="molecule type" value="Genomic_DNA"/>
</dbReference>
<dbReference type="InterPro" id="IPR036388">
    <property type="entry name" value="WH-like_DNA-bd_sf"/>
</dbReference>
<dbReference type="GO" id="GO:0000156">
    <property type="term" value="F:phosphorelay response regulator activity"/>
    <property type="evidence" value="ECO:0007669"/>
    <property type="project" value="TreeGrafter"/>
</dbReference>
<dbReference type="STRING" id="1121130.GCA_000519105_01552"/>
<evidence type="ECO:0000313" key="9">
    <source>
        <dbReference type="EMBL" id="RGV32829.1"/>
    </source>
</evidence>